<keyword evidence="2" id="KW-0812">Transmembrane</keyword>
<feature type="compositionally biased region" description="Low complexity" evidence="1">
    <location>
        <begin position="134"/>
        <end position="145"/>
    </location>
</feature>
<name>A0A830BRK5_9LAMI</name>
<dbReference type="EMBL" id="BMAC01000130">
    <property type="protein sequence ID" value="GFP86713.1"/>
    <property type="molecule type" value="Genomic_DNA"/>
</dbReference>
<dbReference type="Gene3D" id="3.40.50.1820">
    <property type="entry name" value="alpha/beta hydrolase"/>
    <property type="match status" value="1"/>
</dbReference>
<feature type="compositionally biased region" description="Basic residues" evidence="1">
    <location>
        <begin position="92"/>
        <end position="108"/>
    </location>
</feature>
<reference evidence="4" key="1">
    <citation type="submission" date="2020-07" db="EMBL/GenBank/DDBJ databases">
        <title>Ethylene signaling mediates host invasion by parasitic plants.</title>
        <authorList>
            <person name="Yoshida S."/>
        </authorList>
    </citation>
    <scope>NUCLEOTIDE SEQUENCE</scope>
    <source>
        <strain evidence="4">Okayama</strain>
    </source>
</reference>
<evidence type="ECO:0000313" key="4">
    <source>
        <dbReference type="EMBL" id="GFP86713.1"/>
    </source>
</evidence>
<evidence type="ECO:0000313" key="5">
    <source>
        <dbReference type="Proteomes" id="UP000653305"/>
    </source>
</evidence>
<accession>A0A830BRK5</accession>
<feature type="region of interest" description="Disordered" evidence="1">
    <location>
        <begin position="52"/>
        <end position="149"/>
    </location>
</feature>
<proteinExistence type="predicted"/>
<dbReference type="SUPFAM" id="SSF53474">
    <property type="entry name" value="alpha/beta-Hydrolases"/>
    <property type="match status" value="1"/>
</dbReference>
<sequence>MASLQCHKPCEQTNHTTTCHQKGTKVDTCHNKHTNEHSFTDKVKEITQKIYHPHGHGHPAPTHTHNCSTTTTTTTTAHTVKPTNNNCFTGAHGKHRMTKKKNKNKSAHNKHDGGCSDSGSSSDESDDDTRKTKPNNSSRISSPSILTKIPAQPSTVNSIAFGLPPVTDYLPSFIWRENQLTVNFSCKMVNKRVSKRRRKNQDVQHEEKEEETHLSPPPGVDENSGNLIENKAKEEKLPVIVLAHGAGAPSSSDWMIRWKCMLAESLNAIEVVSFDYPYIAGGKRRAPPKAEKLVDFHCDIVKKTMAKYPGHPLVLAGKSMGSRVSCMVAEEKDITASAVVCLGYPLKGVKGAVRDETLLKLTVPVMFVQHHLNFHVSFYYSMYKVDYLLFAALIVTLITAASTVTAAAFMLAVTLLLLRVVVEQFRHAMTSMPFCLLHVMLLLVMSSGAGGAIVGVGRSRVSMAVGVVKSFELSPSPCR</sequence>
<evidence type="ECO:0000256" key="1">
    <source>
        <dbReference type="SAM" id="MobiDB-lite"/>
    </source>
</evidence>
<evidence type="ECO:0000256" key="2">
    <source>
        <dbReference type="SAM" id="Phobius"/>
    </source>
</evidence>
<keyword evidence="2" id="KW-0472">Membrane</keyword>
<dbReference type="InterPro" id="IPR026555">
    <property type="entry name" value="NSL3/Tex30"/>
</dbReference>
<gene>
    <name evidence="4" type="ORF">PHJA_000815100</name>
</gene>
<feature type="domain" description="KANL3/Tex30 alpha/beta hydrolase-like" evidence="3">
    <location>
        <begin position="239"/>
        <end position="369"/>
    </location>
</feature>
<feature type="compositionally biased region" description="Low complexity" evidence="1">
    <location>
        <begin position="58"/>
        <end position="85"/>
    </location>
</feature>
<feature type="region of interest" description="Disordered" evidence="1">
    <location>
        <begin position="191"/>
        <end position="225"/>
    </location>
</feature>
<dbReference type="OrthoDB" id="6415022at2759"/>
<dbReference type="PANTHER" id="PTHR13136">
    <property type="entry name" value="TESTIS DEVELOPMENT PROTEIN PRTD"/>
    <property type="match status" value="1"/>
</dbReference>
<feature type="compositionally biased region" description="Basic and acidic residues" evidence="1">
    <location>
        <begin position="200"/>
        <end position="213"/>
    </location>
</feature>
<keyword evidence="2" id="KW-1133">Transmembrane helix</keyword>
<protein>
    <recommendedName>
        <fullName evidence="3">KANL3/Tex30 alpha/beta hydrolase-like domain-containing protein</fullName>
    </recommendedName>
</protein>
<feature type="transmembrane region" description="Helical" evidence="2">
    <location>
        <begin position="389"/>
        <end position="422"/>
    </location>
</feature>
<comment type="caution">
    <text evidence="4">The sequence shown here is derived from an EMBL/GenBank/DDBJ whole genome shotgun (WGS) entry which is preliminary data.</text>
</comment>
<dbReference type="FunFam" id="3.40.50.1820:FF:000207">
    <property type="entry name" value="Alpha/beta-Hydrolases superfamily protein"/>
    <property type="match status" value="1"/>
</dbReference>
<dbReference type="Proteomes" id="UP000653305">
    <property type="component" value="Unassembled WGS sequence"/>
</dbReference>
<dbReference type="InterPro" id="IPR046879">
    <property type="entry name" value="KANL3/Tex30_Abhydrolase"/>
</dbReference>
<dbReference type="Pfam" id="PF20408">
    <property type="entry name" value="Abhydrolase_11"/>
    <property type="match status" value="1"/>
</dbReference>
<feature type="transmembrane region" description="Helical" evidence="2">
    <location>
        <begin position="434"/>
        <end position="456"/>
    </location>
</feature>
<organism evidence="4 5">
    <name type="scientific">Phtheirospermum japonicum</name>
    <dbReference type="NCBI Taxonomy" id="374723"/>
    <lineage>
        <taxon>Eukaryota</taxon>
        <taxon>Viridiplantae</taxon>
        <taxon>Streptophyta</taxon>
        <taxon>Embryophyta</taxon>
        <taxon>Tracheophyta</taxon>
        <taxon>Spermatophyta</taxon>
        <taxon>Magnoliopsida</taxon>
        <taxon>eudicotyledons</taxon>
        <taxon>Gunneridae</taxon>
        <taxon>Pentapetalae</taxon>
        <taxon>asterids</taxon>
        <taxon>lamiids</taxon>
        <taxon>Lamiales</taxon>
        <taxon>Orobanchaceae</taxon>
        <taxon>Orobanchaceae incertae sedis</taxon>
        <taxon>Phtheirospermum</taxon>
    </lineage>
</organism>
<dbReference type="AlphaFoldDB" id="A0A830BRK5"/>
<keyword evidence="5" id="KW-1185">Reference proteome</keyword>
<evidence type="ECO:0000259" key="3">
    <source>
        <dbReference type="Pfam" id="PF20408"/>
    </source>
</evidence>
<dbReference type="PANTHER" id="PTHR13136:SF11">
    <property type="entry name" value="TESTIS-EXPRESSED PROTEIN 30"/>
    <property type="match status" value="1"/>
</dbReference>
<dbReference type="InterPro" id="IPR029058">
    <property type="entry name" value="AB_hydrolase_fold"/>
</dbReference>